<accession>A0A0Q4AZH2</accession>
<evidence type="ECO:0000256" key="7">
    <source>
        <dbReference type="SAM" id="Phobius"/>
    </source>
</evidence>
<keyword evidence="6 7" id="KW-0472">Membrane</keyword>
<evidence type="ECO:0000256" key="1">
    <source>
        <dbReference type="ARBA" id="ARBA00004141"/>
    </source>
</evidence>
<feature type="transmembrane region" description="Helical" evidence="7">
    <location>
        <begin position="139"/>
        <end position="159"/>
    </location>
</feature>
<dbReference type="InterPro" id="IPR050925">
    <property type="entry name" value="Rhomboid_protease_S54"/>
</dbReference>
<dbReference type="Gene3D" id="1.20.1540.10">
    <property type="entry name" value="Rhomboid-like"/>
    <property type="match status" value="1"/>
</dbReference>
<comment type="subcellular location">
    <subcellularLocation>
        <location evidence="1">Membrane</location>
        <topology evidence="1">Multi-pass membrane protein</topology>
    </subcellularLocation>
</comment>
<keyword evidence="5 7" id="KW-1133">Transmembrane helix</keyword>
<dbReference type="PATRIC" id="fig|1702214.3.peg.1455"/>
<evidence type="ECO:0000256" key="6">
    <source>
        <dbReference type="ARBA" id="ARBA00023136"/>
    </source>
</evidence>
<name>A0A0Q4AZH2_9BACT</name>
<dbReference type="InterPro" id="IPR035952">
    <property type="entry name" value="Rhomboid-like_sf"/>
</dbReference>
<feature type="transmembrane region" description="Helical" evidence="7">
    <location>
        <begin position="179"/>
        <end position="203"/>
    </location>
</feature>
<dbReference type="STRING" id="1702214.AL399_07960"/>
<dbReference type="GO" id="GO:0004252">
    <property type="term" value="F:serine-type endopeptidase activity"/>
    <property type="evidence" value="ECO:0007669"/>
    <property type="project" value="InterPro"/>
</dbReference>
<evidence type="ECO:0000256" key="5">
    <source>
        <dbReference type="ARBA" id="ARBA00022989"/>
    </source>
</evidence>
<evidence type="ECO:0000313" key="9">
    <source>
        <dbReference type="EMBL" id="KQM08319.1"/>
    </source>
</evidence>
<evidence type="ECO:0000256" key="2">
    <source>
        <dbReference type="ARBA" id="ARBA00009045"/>
    </source>
</evidence>
<dbReference type="EMBL" id="LIIK01000045">
    <property type="protein sequence ID" value="KQM08319.1"/>
    <property type="molecule type" value="Genomic_DNA"/>
</dbReference>
<reference evidence="9" key="1">
    <citation type="submission" date="2015-08" db="EMBL/GenBank/DDBJ databases">
        <title>Candidatus Bacteriodes Periocalifornicus.</title>
        <authorList>
            <person name="McLean J.S."/>
            <person name="Kelley S."/>
        </authorList>
    </citation>
    <scope>NUCLEOTIDE SEQUENCE [LARGE SCALE GENOMIC DNA]</scope>
    <source>
        <strain evidence="9">12B</strain>
    </source>
</reference>
<sequence>MILLLVVITVVVSALCFRQRDLFYRLALSPFQVVHSKQYYRLLTHMFVHGSWLHLIINMLVFYSFASEVWELFHSLADSGWVSVPTLHFLTLYLGGGVTAAVLGLPKQKDNPAALSVGASGGVASVIFASIFFDPWTPLYLFALVPIPGILLGVGYVVYSWRMAARNVNDHIDHRAHLYGALFGFIYPLLMNPKLFSFFLSAITDLPWF</sequence>
<comment type="caution">
    <text evidence="9">The sequence shown here is derived from an EMBL/GenBank/DDBJ whole genome shotgun (WGS) entry which is preliminary data.</text>
</comment>
<dbReference type="PANTHER" id="PTHR43731">
    <property type="entry name" value="RHOMBOID PROTEASE"/>
    <property type="match status" value="1"/>
</dbReference>
<protein>
    <recommendedName>
        <fullName evidence="8">Peptidase S54 rhomboid domain-containing protein</fullName>
    </recommendedName>
</protein>
<dbReference type="InterPro" id="IPR022764">
    <property type="entry name" value="Peptidase_S54_rhomboid_dom"/>
</dbReference>
<evidence type="ECO:0000313" key="10">
    <source>
        <dbReference type="Proteomes" id="UP000054172"/>
    </source>
</evidence>
<gene>
    <name evidence="9" type="ORF">AL399_07960</name>
</gene>
<dbReference type="SUPFAM" id="SSF144091">
    <property type="entry name" value="Rhomboid-like"/>
    <property type="match status" value="1"/>
</dbReference>
<proteinExistence type="inferred from homology"/>
<dbReference type="PANTHER" id="PTHR43731:SF14">
    <property type="entry name" value="PRESENILIN-ASSOCIATED RHOMBOID-LIKE PROTEIN, MITOCHONDRIAL"/>
    <property type="match status" value="1"/>
</dbReference>
<comment type="similarity">
    <text evidence="2">Belongs to the peptidase S54 family.</text>
</comment>
<evidence type="ECO:0000259" key="8">
    <source>
        <dbReference type="Pfam" id="PF01694"/>
    </source>
</evidence>
<evidence type="ECO:0000256" key="3">
    <source>
        <dbReference type="ARBA" id="ARBA00022692"/>
    </source>
</evidence>
<dbReference type="AlphaFoldDB" id="A0A0Q4AZH2"/>
<dbReference type="Proteomes" id="UP000054172">
    <property type="component" value="Unassembled WGS sequence"/>
</dbReference>
<evidence type="ECO:0000256" key="4">
    <source>
        <dbReference type="ARBA" id="ARBA00022801"/>
    </source>
</evidence>
<dbReference type="GO" id="GO:0016020">
    <property type="term" value="C:membrane"/>
    <property type="evidence" value="ECO:0007669"/>
    <property type="project" value="UniProtKB-SubCell"/>
</dbReference>
<organism evidence="9 10">
    <name type="scientific">Candidatus [Bacteroides] periocalifornicus</name>
    <dbReference type="NCBI Taxonomy" id="1702214"/>
    <lineage>
        <taxon>Bacteria</taxon>
        <taxon>Pseudomonadati</taxon>
        <taxon>Bacteroidota</taxon>
    </lineage>
</organism>
<feature type="domain" description="Peptidase S54 rhomboid" evidence="8">
    <location>
        <begin position="37"/>
        <end position="191"/>
    </location>
</feature>
<feature type="transmembrane region" description="Helical" evidence="7">
    <location>
        <begin position="113"/>
        <end position="133"/>
    </location>
</feature>
<feature type="transmembrane region" description="Helical" evidence="7">
    <location>
        <begin position="42"/>
        <end position="66"/>
    </location>
</feature>
<keyword evidence="10" id="KW-1185">Reference proteome</keyword>
<keyword evidence="4" id="KW-0378">Hydrolase</keyword>
<keyword evidence="3 7" id="KW-0812">Transmembrane</keyword>
<dbReference type="Pfam" id="PF01694">
    <property type="entry name" value="Rhomboid"/>
    <property type="match status" value="1"/>
</dbReference>